<gene>
    <name evidence="2" type="ORF">KWG56_05680</name>
</gene>
<dbReference type="Pfam" id="PF11750">
    <property type="entry name" value="DUF3307"/>
    <property type="match status" value="1"/>
</dbReference>
<proteinExistence type="predicted"/>
<dbReference type="RefSeq" id="WP_219354044.1">
    <property type="nucleotide sequence ID" value="NZ_CP080034.1"/>
</dbReference>
<evidence type="ECO:0000313" key="2">
    <source>
        <dbReference type="EMBL" id="QYC11465.1"/>
    </source>
</evidence>
<feature type="transmembrane region" description="Helical" evidence="1">
    <location>
        <begin position="82"/>
        <end position="99"/>
    </location>
</feature>
<feature type="transmembrane region" description="Helical" evidence="1">
    <location>
        <begin position="219"/>
        <end position="242"/>
    </location>
</feature>
<feature type="transmembrane region" description="Helical" evidence="1">
    <location>
        <begin position="119"/>
        <end position="145"/>
    </location>
</feature>
<feature type="transmembrane region" description="Helical" evidence="1">
    <location>
        <begin position="32"/>
        <end position="48"/>
    </location>
</feature>
<keyword evidence="1" id="KW-0472">Membrane</keyword>
<keyword evidence="1" id="KW-0812">Transmembrane</keyword>
<evidence type="ECO:0000256" key="1">
    <source>
        <dbReference type="SAM" id="Phobius"/>
    </source>
</evidence>
<accession>A0ABX8TJS7</accession>
<feature type="transmembrane region" description="Helical" evidence="1">
    <location>
        <begin position="6"/>
        <end position="25"/>
    </location>
</feature>
<protein>
    <submittedName>
        <fullName evidence="2">DUF3307 domain-containing protein</fullName>
    </submittedName>
</protein>
<evidence type="ECO:0000313" key="3">
    <source>
        <dbReference type="Proteomes" id="UP000824334"/>
    </source>
</evidence>
<dbReference type="InterPro" id="IPR021737">
    <property type="entry name" value="Phage_phiKZ_Orf197"/>
</dbReference>
<reference evidence="2 3" key="1">
    <citation type="submission" date="2021-07" db="EMBL/GenBank/DDBJ databases">
        <title>Isolation and characterization of bacteria from a gold mining with a capacity of golden bioaccumulation.</title>
        <authorList>
            <person name="Yang X.J."/>
        </authorList>
    </citation>
    <scope>NUCLEOTIDE SEQUENCE [LARGE SCALE GENOMIC DNA]</scope>
    <source>
        <strain evidence="2 3">Au29</strain>
    </source>
</reference>
<keyword evidence="1" id="KW-1133">Transmembrane helix</keyword>
<organism evidence="2 3">
    <name type="scientific">Brevundimonas nasdae</name>
    <dbReference type="NCBI Taxonomy" id="172043"/>
    <lineage>
        <taxon>Bacteria</taxon>
        <taxon>Pseudomonadati</taxon>
        <taxon>Pseudomonadota</taxon>
        <taxon>Alphaproteobacteria</taxon>
        <taxon>Caulobacterales</taxon>
        <taxon>Caulobacteraceae</taxon>
        <taxon>Brevundimonas</taxon>
    </lineage>
</organism>
<dbReference type="EMBL" id="CP080034">
    <property type="protein sequence ID" value="QYC11465.1"/>
    <property type="molecule type" value="Genomic_DNA"/>
</dbReference>
<name>A0ABX8TJS7_9CAUL</name>
<keyword evidence="3" id="KW-1185">Reference proteome</keyword>
<sequence>MLETLLALVVAHLLADFLFQSARMVANKRKPLWFAAHIAIVAGLTLALSGSLDPRVWLVIGVTHAAMDYIKIRWLGDGLRPFFIDQVFHLGVIAVVAVWRPDTVANGWIGDLDTEVQLFLYQGLAVIGGAVLSVRAGGVVVAKALETIAAPTVSRPDLQIRAETETLGLPGGGETIGALERALILLFLLIGQPEGIGLMLAAKSVLRFSDRNARAHTEYVIIGTMLSFGWALVSGVLTQAAVVHWG</sequence>
<dbReference type="Proteomes" id="UP000824334">
    <property type="component" value="Chromosome"/>
</dbReference>
<dbReference type="GeneID" id="94374745"/>